<proteinExistence type="predicted"/>
<keyword evidence="1" id="KW-1133">Transmembrane helix</keyword>
<dbReference type="InterPro" id="IPR036249">
    <property type="entry name" value="Thioredoxin-like_sf"/>
</dbReference>
<dbReference type="EMBL" id="JAGFBR010000005">
    <property type="protein sequence ID" value="KAH0467523.1"/>
    <property type="molecule type" value="Genomic_DNA"/>
</dbReference>
<protein>
    <recommendedName>
        <fullName evidence="3">Thioredoxin domain-containing protein</fullName>
    </recommendedName>
</protein>
<dbReference type="SUPFAM" id="SSF52833">
    <property type="entry name" value="Thioredoxin-like"/>
    <property type="match status" value="1"/>
</dbReference>
<feature type="chain" id="PRO_5043944609" description="Thioredoxin domain-containing protein" evidence="2">
    <location>
        <begin position="28"/>
        <end position="381"/>
    </location>
</feature>
<accession>A0AAV7HJA3</accession>
<dbReference type="AlphaFoldDB" id="A0AAV7HJA3"/>
<dbReference type="InterPro" id="IPR044794">
    <property type="entry name" value="APRL5/7"/>
</dbReference>
<keyword evidence="1" id="KW-0812">Transmembrane</keyword>
<evidence type="ECO:0000313" key="5">
    <source>
        <dbReference type="Proteomes" id="UP000775213"/>
    </source>
</evidence>
<evidence type="ECO:0000313" key="4">
    <source>
        <dbReference type="EMBL" id="KAH0467523.1"/>
    </source>
</evidence>
<evidence type="ECO:0000256" key="1">
    <source>
        <dbReference type="SAM" id="Phobius"/>
    </source>
</evidence>
<evidence type="ECO:0000256" key="2">
    <source>
        <dbReference type="SAM" id="SignalP"/>
    </source>
</evidence>
<evidence type="ECO:0000259" key="3">
    <source>
        <dbReference type="PROSITE" id="PS51352"/>
    </source>
</evidence>
<sequence length="381" mass="44110">MSVSRWPLFFLVPLACLFSAQHCGSLASPPFCPSLALGSIADSLRLQCPLRIERSLEEEVNSDTLDKELVRVEDGRFNSVLFCASWCPFSQNIRPIFDALSSMFPTTRHLTVEESSSLPSAFSRYGIHSFPSIFLANRTAIIRYHGSKDLDSLVQFYRETTGQDPVVYFSEDQAKEKRKVVLPWRIPAREFINNEPYLAFSILFVISRSLVYFVFKIISQLKTLWMLYARHQMKLRCFSELSEPLGRVLHVINMKKAWNKLRLSNQKINFDKGAKSARVWASSFASLSGLLGFMISSLFLEAWECQDKTRLLQWLNISRYVSATFLWYLGLRLVLINLFYHFYFHFLFQAKQRLEELSSKTDIVVQTMIDGISFPYLLCEK</sequence>
<reference evidence="4 5" key="1">
    <citation type="journal article" date="2021" name="Hortic Res">
        <title>Chromosome-scale assembly of the Dendrobium chrysotoxum genome enhances the understanding of orchid evolution.</title>
        <authorList>
            <person name="Zhang Y."/>
            <person name="Zhang G.Q."/>
            <person name="Zhang D."/>
            <person name="Liu X.D."/>
            <person name="Xu X.Y."/>
            <person name="Sun W.H."/>
            <person name="Yu X."/>
            <person name="Zhu X."/>
            <person name="Wang Z.W."/>
            <person name="Zhao X."/>
            <person name="Zhong W.Y."/>
            <person name="Chen H."/>
            <person name="Yin W.L."/>
            <person name="Huang T."/>
            <person name="Niu S.C."/>
            <person name="Liu Z.J."/>
        </authorList>
    </citation>
    <scope>NUCLEOTIDE SEQUENCE [LARGE SCALE GENOMIC DNA]</scope>
    <source>
        <strain evidence="4">Lindl</strain>
    </source>
</reference>
<keyword evidence="1" id="KW-0472">Membrane</keyword>
<dbReference type="PROSITE" id="PS51352">
    <property type="entry name" value="THIOREDOXIN_2"/>
    <property type="match status" value="1"/>
</dbReference>
<organism evidence="4 5">
    <name type="scientific">Dendrobium chrysotoxum</name>
    <name type="common">Orchid</name>
    <dbReference type="NCBI Taxonomy" id="161865"/>
    <lineage>
        <taxon>Eukaryota</taxon>
        <taxon>Viridiplantae</taxon>
        <taxon>Streptophyta</taxon>
        <taxon>Embryophyta</taxon>
        <taxon>Tracheophyta</taxon>
        <taxon>Spermatophyta</taxon>
        <taxon>Magnoliopsida</taxon>
        <taxon>Liliopsida</taxon>
        <taxon>Asparagales</taxon>
        <taxon>Orchidaceae</taxon>
        <taxon>Epidendroideae</taxon>
        <taxon>Malaxideae</taxon>
        <taxon>Dendrobiinae</taxon>
        <taxon>Dendrobium</taxon>
    </lineage>
</organism>
<dbReference type="InterPro" id="IPR013766">
    <property type="entry name" value="Thioredoxin_domain"/>
</dbReference>
<dbReference type="PANTHER" id="PTHR47126">
    <property type="entry name" value="5'-ADENYLYLSULFATE REDUCTASE-LIKE 7"/>
    <property type="match status" value="1"/>
</dbReference>
<keyword evidence="2" id="KW-0732">Signal</keyword>
<dbReference type="Pfam" id="PF00085">
    <property type="entry name" value="Thioredoxin"/>
    <property type="match status" value="1"/>
</dbReference>
<dbReference type="Proteomes" id="UP000775213">
    <property type="component" value="Unassembled WGS sequence"/>
</dbReference>
<comment type="caution">
    <text evidence="4">The sequence shown here is derived from an EMBL/GenBank/DDBJ whole genome shotgun (WGS) entry which is preliminary data.</text>
</comment>
<feature type="domain" description="Thioredoxin" evidence="3">
    <location>
        <begin position="35"/>
        <end position="162"/>
    </location>
</feature>
<dbReference type="Gene3D" id="3.40.30.10">
    <property type="entry name" value="Glutaredoxin"/>
    <property type="match status" value="1"/>
</dbReference>
<gene>
    <name evidence="4" type="ORF">IEQ34_004761</name>
</gene>
<feature type="signal peptide" evidence="2">
    <location>
        <begin position="1"/>
        <end position="27"/>
    </location>
</feature>
<dbReference type="PANTHER" id="PTHR47126:SF3">
    <property type="entry name" value="5'-ADENYLYLSULFATE REDUCTASE-LIKE 5"/>
    <property type="match status" value="1"/>
</dbReference>
<feature type="transmembrane region" description="Helical" evidence="1">
    <location>
        <begin position="320"/>
        <end position="343"/>
    </location>
</feature>
<feature type="transmembrane region" description="Helical" evidence="1">
    <location>
        <begin position="279"/>
        <end position="300"/>
    </location>
</feature>
<feature type="transmembrane region" description="Helical" evidence="1">
    <location>
        <begin position="197"/>
        <end position="218"/>
    </location>
</feature>
<keyword evidence="5" id="KW-1185">Reference proteome</keyword>
<name>A0AAV7HJA3_DENCH</name>